<protein>
    <submittedName>
        <fullName evidence="2">N-acetyltransferase</fullName>
    </submittedName>
</protein>
<gene>
    <name evidence="2" type="ORF">EKM59_10455</name>
</gene>
<dbReference type="PANTHER" id="PTHR43415">
    <property type="entry name" value="SPERMIDINE N(1)-ACETYLTRANSFERASE"/>
    <property type="match status" value="1"/>
</dbReference>
<keyword evidence="3" id="KW-1185">Reference proteome</keyword>
<dbReference type="InterPro" id="IPR016181">
    <property type="entry name" value="Acyl_CoA_acyltransferase"/>
</dbReference>
<sequence>MHMRGERVTLRPLLKEDSPHYFKWINHKELVLCNAAFKPVSEQEHEAWFSKVTSDPNAVLFSIVANQDNRLIGSCSLRRINMLHKNAELQIRIGEIDYHNRGFGSEAVHLLVQYGFANLNLERIYLQVFANNKKAIKAYEKCKFQQEGILRKAAYVNGSYINVYIMAILKDETY</sequence>
<dbReference type="InterPro" id="IPR000182">
    <property type="entry name" value="GNAT_dom"/>
</dbReference>
<feature type="domain" description="N-acetyltransferase" evidence="1">
    <location>
        <begin position="8"/>
        <end position="171"/>
    </location>
</feature>
<accession>A0A3S0V9K0</accession>
<dbReference type="CDD" id="cd04301">
    <property type="entry name" value="NAT_SF"/>
    <property type="match status" value="1"/>
</dbReference>
<evidence type="ECO:0000259" key="1">
    <source>
        <dbReference type="PROSITE" id="PS51186"/>
    </source>
</evidence>
<dbReference type="Pfam" id="PF13302">
    <property type="entry name" value="Acetyltransf_3"/>
    <property type="match status" value="1"/>
</dbReference>
<dbReference type="Proteomes" id="UP000288012">
    <property type="component" value="Unassembled WGS sequence"/>
</dbReference>
<name>A0A3S0V9K0_9GAMM</name>
<dbReference type="GO" id="GO:0016747">
    <property type="term" value="F:acyltransferase activity, transferring groups other than amino-acyl groups"/>
    <property type="evidence" value="ECO:0007669"/>
    <property type="project" value="InterPro"/>
</dbReference>
<dbReference type="Gene3D" id="3.40.630.30">
    <property type="match status" value="1"/>
</dbReference>
<dbReference type="PANTHER" id="PTHR43415:SF3">
    <property type="entry name" value="GNAT-FAMILY ACETYLTRANSFERASE"/>
    <property type="match status" value="1"/>
</dbReference>
<evidence type="ECO:0000313" key="2">
    <source>
        <dbReference type="EMBL" id="RUQ81558.1"/>
    </source>
</evidence>
<dbReference type="EMBL" id="RZGR01000039">
    <property type="protein sequence ID" value="RUQ81558.1"/>
    <property type="molecule type" value="Genomic_DNA"/>
</dbReference>
<organism evidence="2 3">
    <name type="scientific">Legionella septentrionalis</name>
    <dbReference type="NCBI Taxonomy" id="2498109"/>
    <lineage>
        <taxon>Bacteria</taxon>
        <taxon>Pseudomonadati</taxon>
        <taxon>Pseudomonadota</taxon>
        <taxon>Gammaproteobacteria</taxon>
        <taxon>Legionellales</taxon>
        <taxon>Legionellaceae</taxon>
        <taxon>Legionella</taxon>
    </lineage>
</organism>
<comment type="caution">
    <text evidence="2">The sequence shown here is derived from an EMBL/GenBank/DDBJ whole genome shotgun (WGS) entry which is preliminary data.</text>
</comment>
<keyword evidence="2" id="KW-0808">Transferase</keyword>
<proteinExistence type="predicted"/>
<reference evidence="2 3" key="1">
    <citation type="submission" date="2018-12" db="EMBL/GenBank/DDBJ databases">
        <title>Legionella sp,whole genome shotgun sequence.</title>
        <authorList>
            <person name="Wu H."/>
        </authorList>
    </citation>
    <scope>NUCLEOTIDE SEQUENCE [LARGE SCALE GENOMIC DNA]</scope>
    <source>
        <strain evidence="3">km714</strain>
    </source>
</reference>
<evidence type="ECO:0000313" key="3">
    <source>
        <dbReference type="Proteomes" id="UP000288012"/>
    </source>
</evidence>
<dbReference type="PROSITE" id="PS51186">
    <property type="entry name" value="GNAT"/>
    <property type="match status" value="1"/>
</dbReference>
<dbReference type="AlphaFoldDB" id="A0A3S0V9K0"/>
<dbReference type="SUPFAM" id="SSF55729">
    <property type="entry name" value="Acyl-CoA N-acyltransferases (Nat)"/>
    <property type="match status" value="1"/>
</dbReference>